<evidence type="ECO:0000313" key="3">
    <source>
        <dbReference type="EMBL" id="KLN61529.1"/>
    </source>
</evidence>
<feature type="domain" description="DUF5801" evidence="2">
    <location>
        <begin position="43"/>
        <end position="157"/>
    </location>
</feature>
<dbReference type="InterPro" id="IPR043824">
    <property type="entry name" value="DUF5801"/>
</dbReference>
<accession>A0A0H2MG61</accession>
<dbReference type="InterPro" id="IPR041690">
    <property type="entry name" value="Cadherin_5"/>
</dbReference>
<evidence type="ECO:0000259" key="2">
    <source>
        <dbReference type="Pfam" id="PF19116"/>
    </source>
</evidence>
<organism evidence="3 4">
    <name type="scientific">Kiloniella spongiae</name>
    <dbReference type="NCBI Taxonomy" id="1489064"/>
    <lineage>
        <taxon>Bacteria</taxon>
        <taxon>Pseudomonadati</taxon>
        <taxon>Pseudomonadota</taxon>
        <taxon>Alphaproteobacteria</taxon>
        <taxon>Rhodospirillales</taxon>
        <taxon>Kiloniellaceae</taxon>
        <taxon>Kiloniella</taxon>
    </lineage>
</organism>
<comment type="caution">
    <text evidence="3">The sequence shown here is derived from an EMBL/GenBank/DDBJ whole genome shotgun (WGS) entry which is preliminary data.</text>
</comment>
<dbReference type="RefSeq" id="WP_047762863.1">
    <property type="nucleotide sequence ID" value="NZ_LAQL01000003.1"/>
</dbReference>
<dbReference type="NCBIfam" id="TIGR03661">
    <property type="entry name" value="T1SS_VCA0849"/>
    <property type="match status" value="1"/>
</dbReference>
<dbReference type="PRINTS" id="PR00313">
    <property type="entry name" value="CABNDNGRPT"/>
</dbReference>
<dbReference type="Pfam" id="PF19116">
    <property type="entry name" value="DUF5801"/>
    <property type="match status" value="4"/>
</dbReference>
<dbReference type="GO" id="GO:0005509">
    <property type="term" value="F:calcium ion binding"/>
    <property type="evidence" value="ECO:0007669"/>
    <property type="project" value="InterPro"/>
</dbReference>
<dbReference type="STRING" id="1489064.WH96_03890"/>
<dbReference type="Pfam" id="PF00353">
    <property type="entry name" value="HemolysinCabind"/>
    <property type="match status" value="1"/>
</dbReference>
<dbReference type="InterPro" id="IPR011049">
    <property type="entry name" value="Serralysin-like_metalloprot_C"/>
</dbReference>
<feature type="domain" description="Cadherin-like" evidence="1">
    <location>
        <begin position="1341"/>
        <end position="1401"/>
    </location>
</feature>
<dbReference type="InterPro" id="IPR001343">
    <property type="entry name" value="Hemolysn_Ca-bd"/>
</dbReference>
<reference evidence="3 4" key="1">
    <citation type="submission" date="2015-03" db="EMBL/GenBank/DDBJ databases">
        <title>Genome Sequence of Kiloniella spongiae MEBiC09566, isolated from a marine sponge.</title>
        <authorList>
            <person name="Shao Z."/>
            <person name="Wang L."/>
            <person name="Li X."/>
        </authorList>
    </citation>
    <scope>NUCLEOTIDE SEQUENCE [LARGE SCALE GENOMIC DNA]</scope>
    <source>
        <strain evidence="3 4">MEBiC09566</strain>
    </source>
</reference>
<feature type="domain" description="DUF5801" evidence="2">
    <location>
        <begin position="834"/>
        <end position="963"/>
    </location>
</feature>
<dbReference type="SUPFAM" id="SSF51120">
    <property type="entry name" value="beta-Roll"/>
    <property type="match status" value="1"/>
</dbReference>
<dbReference type="Proteomes" id="UP000035444">
    <property type="component" value="Unassembled WGS sequence"/>
</dbReference>
<dbReference type="PATRIC" id="fig|1489064.4.peg.1957"/>
<dbReference type="Pfam" id="PF17963">
    <property type="entry name" value="Big_9"/>
    <property type="match status" value="2"/>
</dbReference>
<dbReference type="PROSITE" id="PS00330">
    <property type="entry name" value="HEMOLYSIN_CALCIUM"/>
    <property type="match status" value="2"/>
</dbReference>
<dbReference type="OrthoDB" id="7759198at2"/>
<feature type="domain" description="DUF5801" evidence="2">
    <location>
        <begin position="1094"/>
        <end position="1220"/>
    </location>
</feature>
<dbReference type="Pfam" id="PF17892">
    <property type="entry name" value="Cadherin_5"/>
    <property type="match status" value="1"/>
</dbReference>
<proteinExistence type="predicted"/>
<sequence>TDDEGDKSNIARVQVQFRDDGPTIESDNAVVVIDDDDVLGADGNPDGVGDDAPANTTGTLSHNYGADEEGATTLLLDTGAPEGFTFSLNDDGTVLTVKQGGVDVMSITLDDTTSGNYTVTQLNPIKHPEGSDENNVEFVFNYRVTDGDKDTVDGTLSVSVDDDTPVVLGSQDDINVSEEGLPGGVREYEFKPRFGFEREEAVTEVDGNIKVNFGADGAKSIDFSGLDATVATFKSGGVAVAYDWIEGSNGTGTLTAWTQPTDGSAPVAVFTLEVTDAASGAYTFTQLAPVDHSAQGEDNLAIDLGFTVTDGDGDTAKGSLTVNVSDDTSTNNPGLIPFPNVIFNIDEDGGFNNPGLPDSNPFGRGDNWFGAVSQTVSLVGAFGADGIGSLDFADLDGTVAPVTSGEQALTYSWVVDAATNGGTLTASYVDAGGATIDVFTVVLNANTDQATFNLLEPIDHDRGGNENDEQFVLSFNRTDFDGDVVTESIVINIDDDTPVVQSRVNAGTLDEEMLATVDDIMVSGDIGVSFGADGGAFSDIKFKGWKDGDDRGRTVSTLKSGDVDVIFGSAAVLVDGGPLTLIGKANDVEVIRVEIDPDTGAYKVILSGPVDNPDISYDSENPNIPRGESANDDFDPIRLRFEYTVTDGDGDKTRGNLDVTVEDDEVNAHYTRTADDLSEAKLATGDDIVTGTLDVDPSADGAEVVGLWFEDWKDSERSGPFSNDLYSSKELITFTQEPGLVNGMLVLVGTTPTGGKIITLSVNPTNGEYSVTLHGPVDHPDQSVNGSNTTDPISLYFGYKVVDADGDEDYSTVRVKIEDSEPVVDSNLNALVQLDDDTLAGGHAGGIGDIDPDTANLTGTLNFAAGADGVESVLLTGTALPSGAGFSSSVSGDGTVITVSQVIDGVPTDVFRVNLTDKTSGAYTVTQLAAVAHTPGGDENNTQFRINYEVVDQDGDSASGSISVNVDDDSPLAVTDNGEVTEAGTLDVTEANGVLSNDEQGADGAVVSGVGAGSGTPVALGAAIETAYGFLTLNANGSYTYEAKSDTISDEVIDTFTYEIKDADGDVSTATLNITVKDAVPSVNNTNNARIKLDDDALAGGHEGGVGDADPDSANLTGTLDFDAGADGLKSLVLKDTGVVSGGASGLGLMLPSSDTQQIIGQRIDGVITEIFRINIVDTTTGAYTVTQTNPLRHSDGNDEGNAVFRIRYEVTDNDGDVVVGEIWLDLNDDSPLAVVDSGDVTEGETLSVLATGGVLVNDHLGADGAVVSGVIDGDGTPVALGGAVETDYGFLTLSADGSYIYQAKSDVTNTDLVDSFTYEITDGDGDTSTAKLDINIANGNEAPVAADDIVLTNVQGEIDIPDWALLQNDTDVDGDALVVDAVSNPIDGTVTHADSTTSFTLDSGADVSSLGFATSGSMTTVSEVSDDGFSYNADASANDLGDEIRGDNINGSNGTAKDLPRSNWVRDTSVGDDVVHKIRFEGSLKTASDSMRMSPTLVRTLIKRDVDAFKVTLLAGEILSLNVLSSENSPDFKLYSSIDDRAILDNDFKAGSYTNTSGGTITVFVRVEENDFRGRDSDISDDYSVELSINSSALTDQVTEGSFDYTVADGIDSDDANVSVEVQDGDTITGTGADEILIGGDGNDILLGGGGADILIGGEGHDTLTGGAGADTFGFTGSLDSSNRDTVTDYNLAEGDVINVSDLVAFDDAANGGDISDYLQAFNNGRGGIELKVNADGAGSDYETVALLQGLDLNSQIKVILDDQEYTVNVADII</sequence>
<feature type="non-terminal residue" evidence="3">
    <location>
        <position position="1"/>
    </location>
</feature>
<name>A0A0H2MG61_9PROT</name>
<dbReference type="NCBIfam" id="TIGR03660">
    <property type="entry name" value="T1SS_rpt_143"/>
    <property type="match status" value="1"/>
</dbReference>
<dbReference type="NCBIfam" id="TIGR01965">
    <property type="entry name" value="VCBS_repeat"/>
    <property type="match status" value="2"/>
</dbReference>
<dbReference type="InterPro" id="IPR019960">
    <property type="entry name" value="T1SS_VCA0849"/>
</dbReference>
<dbReference type="EMBL" id="LAQL01000003">
    <property type="protein sequence ID" value="KLN61529.1"/>
    <property type="molecule type" value="Genomic_DNA"/>
</dbReference>
<evidence type="ECO:0008006" key="5">
    <source>
        <dbReference type="Google" id="ProtNLM"/>
    </source>
</evidence>
<dbReference type="InterPro" id="IPR019959">
    <property type="entry name" value="T1SS-143_rpt-cont_dom"/>
</dbReference>
<evidence type="ECO:0000313" key="4">
    <source>
        <dbReference type="Proteomes" id="UP000035444"/>
    </source>
</evidence>
<protein>
    <recommendedName>
        <fullName evidence="5">Type I secretion C-terminal target domain-containing protein</fullName>
    </recommendedName>
</protein>
<evidence type="ECO:0000259" key="1">
    <source>
        <dbReference type="Pfam" id="PF17892"/>
    </source>
</evidence>
<dbReference type="InterPro" id="IPR010221">
    <property type="entry name" value="VCBS_dom"/>
</dbReference>
<keyword evidence="4" id="KW-1185">Reference proteome</keyword>
<feature type="domain" description="DUF5801" evidence="2">
    <location>
        <begin position="202"/>
        <end position="321"/>
    </location>
</feature>
<dbReference type="InterPro" id="IPR018511">
    <property type="entry name" value="Hemolysin-typ_Ca-bd_CS"/>
</dbReference>
<gene>
    <name evidence="3" type="ORF">WH96_03890</name>
</gene>